<sequence>MTWFSDSALASSVPASATSGTTSAVAAHPAVHSNEAATSRPRLALWQRTRGALGCSWAVGAVWCERLLVLMAASPESDDGKNELPDEITGAGTARAAGVLLERRLGDGLCTVGTG</sequence>
<comment type="caution">
    <text evidence="1">The sequence shown here is derived from an EMBL/GenBank/DDBJ whole genome shotgun (WGS) entry which is preliminary data.</text>
</comment>
<organism evidence="1 2">
    <name type="scientific">Actinomadura vinacea</name>
    <dbReference type="NCBI Taxonomy" id="115336"/>
    <lineage>
        <taxon>Bacteria</taxon>
        <taxon>Bacillati</taxon>
        <taxon>Actinomycetota</taxon>
        <taxon>Actinomycetes</taxon>
        <taxon>Streptosporangiales</taxon>
        <taxon>Thermomonosporaceae</taxon>
        <taxon>Actinomadura</taxon>
    </lineage>
</organism>
<reference evidence="2" key="1">
    <citation type="journal article" date="2019" name="Int. J. Syst. Evol. Microbiol.">
        <title>The Global Catalogue of Microorganisms (GCM) 10K type strain sequencing project: providing services to taxonomists for standard genome sequencing and annotation.</title>
        <authorList>
            <consortium name="The Broad Institute Genomics Platform"/>
            <consortium name="The Broad Institute Genome Sequencing Center for Infectious Disease"/>
            <person name="Wu L."/>
            <person name="Ma J."/>
        </authorList>
    </citation>
    <scope>NUCLEOTIDE SEQUENCE [LARGE SCALE GENOMIC DNA]</scope>
    <source>
        <strain evidence="2">JCM 3325</strain>
    </source>
</reference>
<dbReference type="Proteomes" id="UP001501231">
    <property type="component" value="Unassembled WGS sequence"/>
</dbReference>
<dbReference type="EMBL" id="BAAARW010000044">
    <property type="protein sequence ID" value="GAA2456213.1"/>
    <property type="molecule type" value="Genomic_DNA"/>
</dbReference>
<gene>
    <name evidence="1" type="ORF">GCM10010191_89450</name>
</gene>
<keyword evidence="2" id="KW-1185">Reference proteome</keyword>
<protein>
    <submittedName>
        <fullName evidence="1">Uncharacterized protein</fullName>
    </submittedName>
</protein>
<evidence type="ECO:0000313" key="2">
    <source>
        <dbReference type="Proteomes" id="UP001501231"/>
    </source>
</evidence>
<accession>A0ABP5XIW0</accession>
<name>A0ABP5XIW0_9ACTN</name>
<proteinExistence type="predicted"/>
<evidence type="ECO:0000313" key="1">
    <source>
        <dbReference type="EMBL" id="GAA2456213.1"/>
    </source>
</evidence>